<accession>A0A7Y7E947</accession>
<protein>
    <submittedName>
        <fullName evidence="1">Uncharacterized protein</fullName>
    </submittedName>
</protein>
<dbReference type="EMBL" id="JABBXF010000046">
    <property type="protein sequence ID" value="NVK80027.1"/>
    <property type="molecule type" value="Genomic_DNA"/>
</dbReference>
<gene>
    <name evidence="1" type="ORF">HG542_20490</name>
</gene>
<dbReference type="AlphaFoldDB" id="A0A7Y7E947"/>
<evidence type="ECO:0000313" key="1">
    <source>
        <dbReference type="EMBL" id="NVK80027.1"/>
    </source>
</evidence>
<name>A0A7Y7E947_STRMO</name>
<sequence length="59" mass="6804">MGLRLKFRRGGSFVLKTKAVRVSRLADLAGVEDQVLDLYRRGKWRREWVLVMEVASAGR</sequence>
<reference evidence="1 2" key="1">
    <citation type="submission" date="2020-04" db="EMBL/GenBank/DDBJ databases">
        <title>Draft Genome Sequence of Streptomyces morookaense DSM 40503, an 8-azaguanine-producing strain.</title>
        <authorList>
            <person name="Qi J."/>
            <person name="Gao J.-M."/>
        </authorList>
    </citation>
    <scope>NUCLEOTIDE SEQUENCE [LARGE SCALE GENOMIC DNA]</scope>
    <source>
        <strain evidence="1 2">DSM 40503</strain>
    </source>
</reference>
<keyword evidence="2" id="KW-1185">Reference proteome</keyword>
<organism evidence="1 2">
    <name type="scientific">Streptomyces morookaense</name>
    <name type="common">Streptoverticillium morookaense</name>
    <dbReference type="NCBI Taxonomy" id="1970"/>
    <lineage>
        <taxon>Bacteria</taxon>
        <taxon>Bacillati</taxon>
        <taxon>Actinomycetota</taxon>
        <taxon>Actinomycetes</taxon>
        <taxon>Kitasatosporales</taxon>
        <taxon>Streptomycetaceae</taxon>
        <taxon>Streptomyces</taxon>
    </lineage>
</organism>
<comment type="caution">
    <text evidence="1">The sequence shown here is derived from an EMBL/GenBank/DDBJ whole genome shotgun (WGS) entry which is preliminary data.</text>
</comment>
<dbReference type="Proteomes" id="UP000587462">
    <property type="component" value="Unassembled WGS sequence"/>
</dbReference>
<evidence type="ECO:0000313" key="2">
    <source>
        <dbReference type="Proteomes" id="UP000587462"/>
    </source>
</evidence>
<dbReference type="RefSeq" id="WP_171083535.1">
    <property type="nucleotide sequence ID" value="NZ_BNBU01000008.1"/>
</dbReference>
<proteinExistence type="predicted"/>